<dbReference type="SUPFAM" id="SSF53474">
    <property type="entry name" value="alpha/beta-Hydrolases"/>
    <property type="match status" value="1"/>
</dbReference>
<dbReference type="Pfam" id="PF06500">
    <property type="entry name" value="FrsA-like"/>
    <property type="match status" value="1"/>
</dbReference>
<keyword evidence="3" id="KW-1185">Reference proteome</keyword>
<dbReference type="Proteomes" id="UP000192927">
    <property type="component" value="Unassembled WGS sequence"/>
</dbReference>
<dbReference type="InterPro" id="IPR029058">
    <property type="entry name" value="AB_hydrolase_fold"/>
</dbReference>
<name>A0A1W5D7W8_9LECA</name>
<dbReference type="PANTHER" id="PTHR22946:SF12">
    <property type="entry name" value="CONIDIAL PIGMENT BIOSYNTHESIS PROTEIN AYG1 (AFU_ORTHOLOGUE AFUA_2G17550)"/>
    <property type="match status" value="1"/>
</dbReference>
<reference evidence="3" key="1">
    <citation type="submission" date="2017-03" db="EMBL/GenBank/DDBJ databases">
        <authorList>
            <person name="Sharma R."/>
            <person name="Thines M."/>
        </authorList>
    </citation>
    <scope>NUCLEOTIDE SEQUENCE [LARGE SCALE GENOMIC DNA]</scope>
</reference>
<accession>A0A1W5D7W8</accession>
<dbReference type="Gene3D" id="3.40.50.1820">
    <property type="entry name" value="alpha/beta hydrolase"/>
    <property type="match status" value="1"/>
</dbReference>
<organism evidence="2 3">
    <name type="scientific">Lasallia pustulata</name>
    <dbReference type="NCBI Taxonomy" id="136370"/>
    <lineage>
        <taxon>Eukaryota</taxon>
        <taxon>Fungi</taxon>
        <taxon>Dikarya</taxon>
        <taxon>Ascomycota</taxon>
        <taxon>Pezizomycotina</taxon>
        <taxon>Lecanoromycetes</taxon>
        <taxon>OSLEUM clade</taxon>
        <taxon>Umbilicariomycetidae</taxon>
        <taxon>Umbilicariales</taxon>
        <taxon>Umbilicariaceae</taxon>
        <taxon>Lasallia</taxon>
    </lineage>
</organism>
<dbReference type="EMBL" id="FWEW01003473">
    <property type="protein sequence ID" value="SLM39224.1"/>
    <property type="molecule type" value="Genomic_DNA"/>
</dbReference>
<sequence>MTLMTPIVAPPYHVQSTASDVRSGFPYFPFHVSVSALWNKKWRPPCQHGIYPFTDADVEDFDPIFAALVELSNNDPAILYRPDDYAKPFLPVAEKLVAGAREAEAQGNTPKARDLYLRAAAVYRIARFPINRSPASQDAWVKGKDAYARAGRYLSPPSAAVDVPFRHAELAAGDADQPIEAYLRIPAGEKPEGGWPVVLFICGLDAYKTDHTPRTQMHVDRGYATLSFEIPGTGDCPAAPGDPSSPDRLMSSILDWVVANAAAYGFDTSRVIARGISTGGYYAMRIAHTHADRLFAVVAQGGGCHHMFDPDWISAQNQMEYPFALADALAYKFGYRGSDAVAAYASGGHKFSLLNSGVLDRPSCKLLLINGMEDSIFPIEDNFIVGIRRDRKDLFARGNRGHMGNPGAEDILYGWIDDAVAGKP</sequence>
<dbReference type="AlphaFoldDB" id="A0A1W5D7W8"/>
<keyword evidence="1" id="KW-0378">Hydrolase</keyword>
<dbReference type="PANTHER" id="PTHR22946">
    <property type="entry name" value="DIENELACTONE HYDROLASE DOMAIN-CONTAINING PROTEIN-RELATED"/>
    <property type="match status" value="1"/>
</dbReference>
<dbReference type="InterPro" id="IPR010520">
    <property type="entry name" value="FrsA-like"/>
</dbReference>
<evidence type="ECO:0000313" key="3">
    <source>
        <dbReference type="Proteomes" id="UP000192927"/>
    </source>
</evidence>
<evidence type="ECO:0000313" key="2">
    <source>
        <dbReference type="EMBL" id="SLM39224.1"/>
    </source>
</evidence>
<dbReference type="GO" id="GO:0016787">
    <property type="term" value="F:hydrolase activity"/>
    <property type="evidence" value="ECO:0007669"/>
    <property type="project" value="UniProtKB-KW"/>
</dbReference>
<protein>
    <submittedName>
        <fullName evidence="2">Uncharacterized protein</fullName>
    </submittedName>
</protein>
<dbReference type="InterPro" id="IPR050261">
    <property type="entry name" value="FrsA_esterase"/>
</dbReference>
<proteinExistence type="predicted"/>
<evidence type="ECO:0000256" key="1">
    <source>
        <dbReference type="ARBA" id="ARBA00022801"/>
    </source>
</evidence>